<evidence type="ECO:0000256" key="3">
    <source>
        <dbReference type="ARBA" id="ARBA00022729"/>
    </source>
</evidence>
<dbReference type="AlphaFoldDB" id="A0A8H2JLH7"/>
<dbReference type="GO" id="GO:0042918">
    <property type="term" value="P:alkanesulfonate transmembrane transport"/>
    <property type="evidence" value="ECO:0007669"/>
    <property type="project" value="TreeGrafter"/>
</dbReference>
<protein>
    <submittedName>
        <fullName evidence="6">Transporter substrate-binding domain-containing protein</fullName>
    </submittedName>
</protein>
<keyword evidence="4" id="KW-0472">Membrane</keyword>
<proteinExistence type="inferred from homology"/>
<comment type="similarity">
    <text evidence="2">Belongs to the bacterial solute-binding protein SsuA/TauA family.</text>
</comment>
<organism evidence="6 7">
    <name type="scientific">Colwellia ponticola</name>
    <dbReference type="NCBI Taxonomy" id="2304625"/>
    <lineage>
        <taxon>Bacteria</taxon>
        <taxon>Pseudomonadati</taxon>
        <taxon>Pseudomonadota</taxon>
        <taxon>Gammaproteobacteria</taxon>
        <taxon>Alteromonadales</taxon>
        <taxon>Colwelliaceae</taxon>
        <taxon>Colwellia</taxon>
    </lineage>
</organism>
<evidence type="ECO:0000256" key="4">
    <source>
        <dbReference type="SAM" id="Phobius"/>
    </source>
</evidence>
<keyword evidence="4" id="KW-1133">Transmembrane helix</keyword>
<evidence type="ECO:0000313" key="7">
    <source>
        <dbReference type="Proteomes" id="UP000307702"/>
    </source>
</evidence>
<keyword evidence="4" id="KW-0812">Transmembrane</keyword>
<keyword evidence="7" id="KW-1185">Reference proteome</keyword>
<name>A0A8H2JLH7_9GAMM</name>
<reference evidence="6 7" key="1">
    <citation type="submission" date="2019-05" db="EMBL/GenBank/DDBJ databases">
        <title>Colwellia ponticola sp. nov., isolated from seawater.</title>
        <authorList>
            <person name="Yoon J.-H."/>
        </authorList>
    </citation>
    <scope>NUCLEOTIDE SEQUENCE [LARGE SCALE GENOMIC DNA]</scope>
    <source>
        <strain evidence="6 7">OISW-25</strain>
    </source>
</reference>
<accession>A0A8H2JLH7</accession>
<dbReference type="Proteomes" id="UP000307702">
    <property type="component" value="Unassembled WGS sequence"/>
</dbReference>
<dbReference type="PANTHER" id="PTHR30024:SF47">
    <property type="entry name" value="TAURINE-BINDING PERIPLASMIC PROTEIN"/>
    <property type="match status" value="1"/>
</dbReference>
<evidence type="ECO:0000313" key="6">
    <source>
        <dbReference type="EMBL" id="TMM45093.1"/>
    </source>
</evidence>
<dbReference type="OrthoDB" id="6212007at2"/>
<gene>
    <name evidence="6" type="ORF">FCS21_10005</name>
</gene>
<dbReference type="GO" id="GO:0042597">
    <property type="term" value="C:periplasmic space"/>
    <property type="evidence" value="ECO:0007669"/>
    <property type="project" value="UniProtKB-SubCell"/>
</dbReference>
<comment type="subcellular location">
    <subcellularLocation>
        <location evidence="1">Periplasm</location>
    </subcellularLocation>
</comment>
<keyword evidence="3" id="KW-0732">Signal</keyword>
<evidence type="ECO:0000256" key="2">
    <source>
        <dbReference type="ARBA" id="ARBA00010742"/>
    </source>
</evidence>
<dbReference type="SUPFAM" id="SSF53850">
    <property type="entry name" value="Periplasmic binding protein-like II"/>
    <property type="match status" value="1"/>
</dbReference>
<dbReference type="Gene3D" id="3.40.190.10">
    <property type="entry name" value="Periplasmic binding protein-like II"/>
    <property type="match status" value="2"/>
</dbReference>
<dbReference type="InterPro" id="IPR015168">
    <property type="entry name" value="SsuA/THI5"/>
</dbReference>
<comment type="caution">
    <text evidence="6">The sequence shown here is derived from an EMBL/GenBank/DDBJ whole genome shotgun (WGS) entry which is preliminary data.</text>
</comment>
<feature type="transmembrane region" description="Helical" evidence="4">
    <location>
        <begin position="6"/>
        <end position="29"/>
    </location>
</feature>
<dbReference type="EMBL" id="SZVP01000008">
    <property type="protein sequence ID" value="TMM45093.1"/>
    <property type="molecule type" value="Genomic_DNA"/>
</dbReference>
<evidence type="ECO:0000259" key="5">
    <source>
        <dbReference type="Pfam" id="PF09084"/>
    </source>
</evidence>
<sequence>MVISIIKILTVSIISLLIIICVALFYSYAESNWWQPKYSVTIAVSKTPLSTPFYVAKAIGAFDKTCVNVKFDNVVGGQKAFTKVMTGDVDFGTSSDSVIAFQSLANKGFVTHAMFVQSNNDVKFLSRSSEKVDSVFDLKGKKIGVIQGTASEYFVSILLALEGLTTEDVTLRYYKPEALINGFINNEVDAFVPWEPFAFNSTKQLRDKVKVHNTKNLNSLSFNLISLTADNLLVEKAKCIIQGLSIATDYIAGNQEESKQIVMRELNLSAAFIEWVWPDYIFKLALNQSLIFSVQSQAIWAVATQMSEFEKVSDVERFIDSRAMLQVIPNAVNVSQ</sequence>
<dbReference type="Pfam" id="PF09084">
    <property type="entry name" value="NMT1"/>
    <property type="match status" value="1"/>
</dbReference>
<dbReference type="PANTHER" id="PTHR30024">
    <property type="entry name" value="ALIPHATIC SULFONATES-BINDING PROTEIN-RELATED"/>
    <property type="match status" value="1"/>
</dbReference>
<feature type="domain" description="SsuA/THI5-like" evidence="5">
    <location>
        <begin position="50"/>
        <end position="257"/>
    </location>
</feature>
<evidence type="ECO:0000256" key="1">
    <source>
        <dbReference type="ARBA" id="ARBA00004418"/>
    </source>
</evidence>